<keyword evidence="2 4" id="KW-0378">Hydrolase</keyword>
<dbReference type="HAMAP" id="MF_01561">
    <property type="entry name" value="YcdX_phosphat"/>
    <property type="match status" value="1"/>
</dbReference>
<organism evidence="6 7">
    <name type="scientific">Enterovibrio coralii</name>
    <dbReference type="NCBI Taxonomy" id="294935"/>
    <lineage>
        <taxon>Bacteria</taxon>
        <taxon>Pseudomonadati</taxon>
        <taxon>Pseudomonadota</taxon>
        <taxon>Gammaproteobacteria</taxon>
        <taxon>Vibrionales</taxon>
        <taxon>Vibrionaceae</taxon>
        <taxon>Enterovibrio</taxon>
    </lineage>
</organism>
<keyword evidence="1 4" id="KW-0479">Metal-binding</keyword>
<dbReference type="GO" id="GO:0005829">
    <property type="term" value="C:cytosol"/>
    <property type="evidence" value="ECO:0007669"/>
    <property type="project" value="TreeGrafter"/>
</dbReference>
<dbReference type="PANTHER" id="PTHR36928">
    <property type="entry name" value="PHOSPHATASE YCDX-RELATED"/>
    <property type="match status" value="1"/>
</dbReference>
<dbReference type="EMBL" id="LNTY01000025">
    <property type="protein sequence ID" value="KXF82463.1"/>
    <property type="molecule type" value="Genomic_DNA"/>
</dbReference>
<dbReference type="SMART" id="SM00481">
    <property type="entry name" value="POLIIIAc"/>
    <property type="match status" value="1"/>
</dbReference>
<feature type="binding site" evidence="4">
    <location>
        <position position="41"/>
    </location>
    <ligand>
        <name>Zn(2+)</name>
        <dbReference type="ChEBI" id="CHEBI:29105"/>
        <label>2</label>
    </ligand>
</feature>
<dbReference type="OrthoDB" id="9808747at2"/>
<dbReference type="InterPro" id="IPR016195">
    <property type="entry name" value="Pol/histidinol_Pase-like"/>
</dbReference>
<feature type="binding site" evidence="4">
    <location>
        <position position="195"/>
    </location>
    <ligand>
        <name>Zn(2+)</name>
        <dbReference type="ChEBI" id="CHEBI:29105"/>
        <label>2</label>
    </ligand>
</feature>
<dbReference type="GO" id="GO:0008270">
    <property type="term" value="F:zinc ion binding"/>
    <property type="evidence" value="ECO:0007669"/>
    <property type="project" value="UniProtKB-UniRule"/>
</dbReference>
<evidence type="ECO:0000313" key="7">
    <source>
        <dbReference type="Proteomes" id="UP000070529"/>
    </source>
</evidence>
<dbReference type="SUPFAM" id="SSF89550">
    <property type="entry name" value="PHP domain-like"/>
    <property type="match status" value="1"/>
</dbReference>
<comment type="cofactor">
    <cofactor evidence="4">
        <name>Zn(2+)</name>
        <dbReference type="ChEBI" id="CHEBI:29105"/>
    </cofactor>
    <text evidence="4">Binds 3 Zn(2+) ions per subunit.</text>
</comment>
<reference evidence="6 7" key="1">
    <citation type="submission" date="2015-11" db="EMBL/GenBank/DDBJ databases">
        <title>Genomic Taxonomy of the Vibrionaceae.</title>
        <authorList>
            <person name="Gomez-Gil B."/>
            <person name="Enciso-Ibarra J."/>
        </authorList>
    </citation>
    <scope>NUCLEOTIDE SEQUENCE [LARGE SCALE GENOMIC DNA]</scope>
    <source>
        <strain evidence="6 7">CAIM 912</strain>
    </source>
</reference>
<feature type="binding site" evidence="4">
    <location>
        <position position="102"/>
    </location>
    <ligand>
        <name>Zn(2+)</name>
        <dbReference type="ChEBI" id="CHEBI:29105"/>
        <label>3</label>
    </ligand>
</feature>
<evidence type="ECO:0000256" key="1">
    <source>
        <dbReference type="ARBA" id="ARBA00022723"/>
    </source>
</evidence>
<dbReference type="NCBIfam" id="NF006702">
    <property type="entry name" value="PRK09248.1"/>
    <property type="match status" value="1"/>
</dbReference>
<evidence type="ECO:0000313" key="6">
    <source>
        <dbReference type="EMBL" id="KXF82463.1"/>
    </source>
</evidence>
<feature type="binding site" evidence="4">
    <location>
        <position position="16"/>
    </location>
    <ligand>
        <name>Zn(2+)</name>
        <dbReference type="ChEBI" id="CHEBI:29105"/>
        <label>2</label>
    </ligand>
</feature>
<dbReference type="GO" id="GO:0071978">
    <property type="term" value="P:bacterial-type flagellum-dependent swarming motility"/>
    <property type="evidence" value="ECO:0007669"/>
    <property type="project" value="TreeGrafter"/>
</dbReference>
<dbReference type="STRING" id="294935.ATN88_09440"/>
<evidence type="ECO:0000256" key="3">
    <source>
        <dbReference type="ARBA" id="ARBA00022833"/>
    </source>
</evidence>
<feature type="binding site" evidence="4">
    <location>
        <position position="8"/>
    </location>
    <ligand>
        <name>Zn(2+)</name>
        <dbReference type="ChEBI" id="CHEBI:29105"/>
        <label>1</label>
    </ligand>
</feature>
<comment type="caution">
    <text evidence="6">The sequence shown here is derived from an EMBL/GenBank/DDBJ whole genome shotgun (WGS) entry which is preliminary data.</text>
</comment>
<accession>A0A135IAI2</accession>
<dbReference type="AlphaFoldDB" id="A0A135IAI2"/>
<dbReference type="InterPro" id="IPR023710">
    <property type="entry name" value="Phosphatase_YcdX_put"/>
</dbReference>
<dbReference type="InterPro" id="IPR050243">
    <property type="entry name" value="PHP_phosphatase"/>
</dbReference>
<gene>
    <name evidence="6" type="ORF">ATN88_09440</name>
</gene>
<dbReference type="Pfam" id="PF02811">
    <property type="entry name" value="PHP"/>
    <property type="match status" value="1"/>
</dbReference>
<feature type="binding site" evidence="4">
    <location>
        <position position="193"/>
    </location>
    <ligand>
        <name>Zn(2+)</name>
        <dbReference type="ChEBI" id="CHEBI:29105"/>
        <label>1</label>
    </ligand>
</feature>
<dbReference type="PANTHER" id="PTHR36928:SF1">
    <property type="entry name" value="PHOSPHATASE YCDX-RELATED"/>
    <property type="match status" value="1"/>
</dbReference>
<evidence type="ECO:0000259" key="5">
    <source>
        <dbReference type="SMART" id="SM00481"/>
    </source>
</evidence>
<feature type="domain" description="Polymerase/histidinol phosphatase N-terminal" evidence="5">
    <location>
        <begin position="5"/>
        <end position="79"/>
    </location>
</feature>
<dbReference type="Gene3D" id="3.20.20.140">
    <property type="entry name" value="Metal-dependent hydrolases"/>
    <property type="match status" value="1"/>
</dbReference>
<feature type="binding site" evidence="4">
    <location>
        <position position="74"/>
    </location>
    <ligand>
        <name>Zn(2+)</name>
        <dbReference type="ChEBI" id="CHEBI:29105"/>
        <label>3</label>
    </ligand>
</feature>
<feature type="binding site" evidence="4">
    <location>
        <position position="132"/>
    </location>
    <ligand>
        <name>Zn(2+)</name>
        <dbReference type="ChEBI" id="CHEBI:29105"/>
        <label>3</label>
    </ligand>
</feature>
<keyword evidence="3 4" id="KW-0862">Zinc</keyword>
<feature type="binding site" evidence="4">
    <location>
        <position position="74"/>
    </location>
    <ligand>
        <name>Zn(2+)</name>
        <dbReference type="ChEBI" id="CHEBI:29105"/>
        <label>1</label>
    </ligand>
</feature>
<dbReference type="InterPro" id="IPR004013">
    <property type="entry name" value="PHP_dom"/>
</dbReference>
<dbReference type="InterPro" id="IPR003141">
    <property type="entry name" value="Pol/His_phosphatase_N"/>
</dbReference>
<comment type="similarity">
    <text evidence="4">Belongs to the PHP family.</text>
</comment>
<evidence type="ECO:0000256" key="2">
    <source>
        <dbReference type="ARBA" id="ARBA00022801"/>
    </source>
</evidence>
<dbReference type="GO" id="GO:0016791">
    <property type="term" value="F:phosphatase activity"/>
    <property type="evidence" value="ECO:0007669"/>
    <property type="project" value="UniProtKB-UniRule"/>
</dbReference>
<sequence length="248" mass="26876">MEIIADTHTHTISSGHAYSTVIENAKAAKAAGLQYLCVTDHASTMPGSPHHWHFVNQRVIPDTLEGVRIVRGVEANIMDEAGNLDMPPYVYLHLEWVNASLHEPVFRPSSVAAHTDAIVNTIKRGIADAIGHPGNPSFPIDIEKVVKAAAEHGIALELNNSSFNGSRSGSEPICTEIAAMAKHYGAWVTTGSDAHFAADIGRFDSVQALIKKVGLSADQIVTSSEAQFLEFTQRRREQRHAALKSLLD</sequence>
<dbReference type="CDD" id="cd07437">
    <property type="entry name" value="PHP_HisPPase_Ycdx_like"/>
    <property type="match status" value="1"/>
</dbReference>
<proteinExistence type="inferred from homology"/>
<dbReference type="RefSeq" id="WP_067414097.1">
    <property type="nucleotide sequence ID" value="NZ_LNTY01000025.1"/>
</dbReference>
<dbReference type="Proteomes" id="UP000070529">
    <property type="component" value="Unassembled WGS sequence"/>
</dbReference>
<feature type="binding site" evidence="4">
    <location>
        <position position="10"/>
    </location>
    <ligand>
        <name>Zn(2+)</name>
        <dbReference type="ChEBI" id="CHEBI:29105"/>
        <label>1</label>
    </ligand>
</feature>
<keyword evidence="7" id="KW-1185">Reference proteome</keyword>
<evidence type="ECO:0000256" key="4">
    <source>
        <dbReference type="HAMAP-Rule" id="MF_01561"/>
    </source>
</evidence>
<name>A0A135IAI2_9GAMM</name>
<protein>
    <submittedName>
        <fullName evidence="6">Hydrolase</fullName>
    </submittedName>
</protein>